<evidence type="ECO:0000313" key="1">
    <source>
        <dbReference type="EMBL" id="KAH7861876.1"/>
    </source>
</evidence>
<keyword evidence="2" id="KW-1185">Reference proteome</keyword>
<evidence type="ECO:0000313" key="2">
    <source>
        <dbReference type="Proteomes" id="UP000828048"/>
    </source>
</evidence>
<sequence length="354" mass="40394">MEGEIKNLIKIWLTITASLCYCYFIPSRIPKGKYRLLSLLPIFSLFTILPLHLTYVFPTAIVAAAITWLANFKLLLFSFDLGPLSSDPPKSFPLFITLACLPTRITNQNHNHPFQNPKKPRKLALNLAIEVVFLAILMGFLHDYRERLQHGILLVLLLLYCLVVFLLVDILFAVSNVVVWLGLEVEPPSNEPYLATSLQDFWGRRWNLTVTNTLRHTIHKPVWAATVGVLGRQWAQLAGVLSTFLVSGLMHELLLYYVTRGVSPTWEMTGFFVLHGVCVAVELGVKRAFPGRWRLHSAILRPLTVGFVVATSFWLFFPPLIRNNVDMRAIEEFKMFADFIKRKLNTSSMKLELN</sequence>
<proteinExistence type="predicted"/>
<name>A0ACB7Z892_9ERIC</name>
<organism evidence="1 2">
    <name type="scientific">Vaccinium darrowii</name>
    <dbReference type="NCBI Taxonomy" id="229202"/>
    <lineage>
        <taxon>Eukaryota</taxon>
        <taxon>Viridiplantae</taxon>
        <taxon>Streptophyta</taxon>
        <taxon>Embryophyta</taxon>
        <taxon>Tracheophyta</taxon>
        <taxon>Spermatophyta</taxon>
        <taxon>Magnoliopsida</taxon>
        <taxon>eudicotyledons</taxon>
        <taxon>Gunneridae</taxon>
        <taxon>Pentapetalae</taxon>
        <taxon>asterids</taxon>
        <taxon>Ericales</taxon>
        <taxon>Ericaceae</taxon>
        <taxon>Vaccinioideae</taxon>
        <taxon>Vaccinieae</taxon>
        <taxon>Vaccinium</taxon>
    </lineage>
</organism>
<comment type="caution">
    <text evidence="1">The sequence shown here is derived from an EMBL/GenBank/DDBJ whole genome shotgun (WGS) entry which is preliminary data.</text>
</comment>
<dbReference type="EMBL" id="CM037154">
    <property type="protein sequence ID" value="KAH7861876.1"/>
    <property type="molecule type" value="Genomic_DNA"/>
</dbReference>
<reference evidence="1 2" key="1">
    <citation type="journal article" date="2021" name="Hortic Res">
        <title>High-quality reference genome and annotation aids understanding of berry development for evergreen blueberry (Vaccinium darrowii).</title>
        <authorList>
            <person name="Yu J."/>
            <person name="Hulse-Kemp A.M."/>
            <person name="Babiker E."/>
            <person name="Staton M."/>
        </authorList>
    </citation>
    <scope>NUCLEOTIDE SEQUENCE [LARGE SCALE GENOMIC DNA]</scope>
    <source>
        <strain evidence="2">cv. NJ 8807/NJ 8810</strain>
        <tissue evidence="1">Young leaf</tissue>
    </source>
</reference>
<accession>A0ACB7Z892</accession>
<dbReference type="Proteomes" id="UP000828048">
    <property type="component" value="Chromosome 4"/>
</dbReference>
<protein>
    <submittedName>
        <fullName evidence="1">Uncharacterized protein</fullName>
    </submittedName>
</protein>
<gene>
    <name evidence="1" type="ORF">Vadar_032081</name>
</gene>